<dbReference type="AlphaFoldDB" id="A0AAV2THT5"/>
<accession>A0AAV2THT5</accession>
<sequence>MVHVGLKVLFFINLCLAIILACIALGKNPFYGAALDSGPKRALVAFNSIALILAVLALILYAIAIAYGDKYRPLMIAIAVICLIGDVSFAIACGISYDYSAIYFGAWLLTGTWMMIMSFVIAIVYIFLQE</sequence>
<feature type="transmembrane region" description="Helical" evidence="1">
    <location>
        <begin position="7"/>
        <end position="26"/>
    </location>
</feature>
<comment type="caution">
    <text evidence="2">The sequence shown here is derived from an EMBL/GenBank/DDBJ whole genome shotgun (WGS) entry which is preliminary data.</text>
</comment>
<evidence type="ECO:0000256" key="1">
    <source>
        <dbReference type="SAM" id="Phobius"/>
    </source>
</evidence>
<gene>
    <name evidence="2" type="ORF">CDAUBV1_LOCUS11282</name>
</gene>
<keyword evidence="1" id="KW-0812">Transmembrane</keyword>
<reference evidence="2" key="1">
    <citation type="submission" date="2024-06" db="EMBL/GenBank/DDBJ databases">
        <authorList>
            <person name="Liu X."/>
            <person name="Lenzi L."/>
            <person name="Haldenby T S."/>
            <person name="Uol C."/>
        </authorList>
    </citation>
    <scope>NUCLEOTIDE SEQUENCE</scope>
</reference>
<keyword evidence="1" id="KW-0472">Membrane</keyword>
<evidence type="ECO:0000313" key="2">
    <source>
        <dbReference type="EMBL" id="CAL5137003.1"/>
    </source>
</evidence>
<feature type="transmembrane region" description="Helical" evidence="1">
    <location>
        <begin position="74"/>
        <end position="97"/>
    </location>
</feature>
<proteinExistence type="predicted"/>
<dbReference type="Proteomes" id="UP001497525">
    <property type="component" value="Unassembled WGS sequence"/>
</dbReference>
<dbReference type="EMBL" id="CAXLJL010000367">
    <property type="protein sequence ID" value="CAL5137003.1"/>
    <property type="molecule type" value="Genomic_DNA"/>
</dbReference>
<feature type="transmembrane region" description="Helical" evidence="1">
    <location>
        <begin position="46"/>
        <end position="67"/>
    </location>
</feature>
<keyword evidence="1" id="KW-1133">Transmembrane helix</keyword>
<evidence type="ECO:0000313" key="3">
    <source>
        <dbReference type="Proteomes" id="UP001497525"/>
    </source>
</evidence>
<organism evidence="2 3">
    <name type="scientific">Calicophoron daubneyi</name>
    <name type="common">Rumen fluke</name>
    <name type="synonym">Paramphistomum daubneyi</name>
    <dbReference type="NCBI Taxonomy" id="300641"/>
    <lineage>
        <taxon>Eukaryota</taxon>
        <taxon>Metazoa</taxon>
        <taxon>Spiralia</taxon>
        <taxon>Lophotrochozoa</taxon>
        <taxon>Platyhelminthes</taxon>
        <taxon>Trematoda</taxon>
        <taxon>Digenea</taxon>
        <taxon>Plagiorchiida</taxon>
        <taxon>Pronocephalata</taxon>
        <taxon>Paramphistomoidea</taxon>
        <taxon>Paramphistomidae</taxon>
        <taxon>Calicophoron</taxon>
    </lineage>
</organism>
<dbReference type="PROSITE" id="PS51257">
    <property type="entry name" value="PROKAR_LIPOPROTEIN"/>
    <property type="match status" value="1"/>
</dbReference>
<name>A0AAV2THT5_CALDB</name>
<protein>
    <submittedName>
        <fullName evidence="2">Uncharacterized protein</fullName>
    </submittedName>
</protein>
<feature type="transmembrane region" description="Helical" evidence="1">
    <location>
        <begin position="103"/>
        <end position="128"/>
    </location>
</feature>